<dbReference type="PANTHER" id="PTHR34308">
    <property type="entry name" value="COBALAMIN BIOSYNTHESIS PROTEIN CBIB"/>
    <property type="match status" value="1"/>
</dbReference>
<keyword evidence="5" id="KW-0169">Cobalamin biosynthesis</keyword>
<dbReference type="NCBIfam" id="TIGR00380">
    <property type="entry name" value="cobal_cbiB"/>
    <property type="match status" value="1"/>
</dbReference>
<organism evidence="9">
    <name type="scientific">hydrothermal vent metagenome</name>
    <dbReference type="NCBI Taxonomy" id="652676"/>
    <lineage>
        <taxon>unclassified sequences</taxon>
        <taxon>metagenomes</taxon>
        <taxon>ecological metagenomes</taxon>
    </lineage>
</organism>
<dbReference type="GO" id="GO:0048472">
    <property type="term" value="F:threonine-phosphate decarboxylase activity"/>
    <property type="evidence" value="ECO:0007669"/>
    <property type="project" value="InterPro"/>
</dbReference>
<comment type="subcellular location">
    <subcellularLocation>
        <location evidence="1">Cell membrane</location>
        <topology evidence="1">Multi-pass membrane protein</topology>
    </subcellularLocation>
</comment>
<keyword evidence="6" id="KW-0812">Transmembrane</keyword>
<evidence type="ECO:0000313" key="9">
    <source>
        <dbReference type="EMBL" id="SFV70625.1"/>
    </source>
</evidence>
<proteinExistence type="inferred from homology"/>
<dbReference type="GO" id="GO:0005886">
    <property type="term" value="C:plasma membrane"/>
    <property type="evidence" value="ECO:0007669"/>
    <property type="project" value="UniProtKB-SubCell"/>
</dbReference>
<evidence type="ECO:0000256" key="2">
    <source>
        <dbReference type="ARBA" id="ARBA00004953"/>
    </source>
</evidence>
<dbReference type="AlphaFoldDB" id="A0A1W1CY35"/>
<comment type="similarity">
    <text evidence="3">Belongs to the CobD/CbiB family.</text>
</comment>
<evidence type="ECO:0000256" key="3">
    <source>
        <dbReference type="ARBA" id="ARBA00006263"/>
    </source>
</evidence>
<evidence type="ECO:0000256" key="8">
    <source>
        <dbReference type="ARBA" id="ARBA00023136"/>
    </source>
</evidence>
<keyword evidence="8" id="KW-0472">Membrane</keyword>
<dbReference type="EC" id="6.3.1.10" evidence="9"/>
<keyword evidence="7" id="KW-1133">Transmembrane helix</keyword>
<dbReference type="GO" id="GO:0043757">
    <property type="term" value="F:adenosylcobinamide-phosphate synthase activity"/>
    <property type="evidence" value="ECO:0007669"/>
    <property type="project" value="UniProtKB-EC"/>
</dbReference>
<name>A0A1W1CY35_9ZZZZ</name>
<dbReference type="UniPathway" id="UPA00148"/>
<protein>
    <submittedName>
        <fullName evidence="9">Adenosylcobinamide-phosphate synthase</fullName>
        <ecNumber evidence="9">6.3.1.10</ecNumber>
    </submittedName>
</protein>
<gene>
    <name evidence="9" type="ORF">MNB_SV-13-195</name>
</gene>
<comment type="pathway">
    <text evidence="2">Cofactor biosynthesis; adenosylcobalamin biosynthesis.</text>
</comment>
<dbReference type="HAMAP" id="MF_00024">
    <property type="entry name" value="CobD_CbiB"/>
    <property type="match status" value="1"/>
</dbReference>
<reference evidence="9" key="1">
    <citation type="submission" date="2016-10" db="EMBL/GenBank/DDBJ databases">
        <authorList>
            <person name="de Groot N.N."/>
        </authorList>
    </citation>
    <scope>NUCLEOTIDE SEQUENCE</scope>
</reference>
<accession>A0A1W1CY35</accession>
<evidence type="ECO:0000256" key="5">
    <source>
        <dbReference type="ARBA" id="ARBA00022573"/>
    </source>
</evidence>
<evidence type="ECO:0000256" key="7">
    <source>
        <dbReference type="ARBA" id="ARBA00022989"/>
    </source>
</evidence>
<dbReference type="EMBL" id="FPHM01000162">
    <property type="protein sequence ID" value="SFV70625.1"/>
    <property type="molecule type" value="Genomic_DNA"/>
</dbReference>
<keyword evidence="4" id="KW-1003">Cell membrane</keyword>
<evidence type="ECO:0000256" key="4">
    <source>
        <dbReference type="ARBA" id="ARBA00022475"/>
    </source>
</evidence>
<dbReference type="PANTHER" id="PTHR34308:SF1">
    <property type="entry name" value="COBALAMIN BIOSYNTHESIS PROTEIN CBIB"/>
    <property type="match status" value="1"/>
</dbReference>
<evidence type="ECO:0000256" key="6">
    <source>
        <dbReference type="ARBA" id="ARBA00022692"/>
    </source>
</evidence>
<dbReference type="Pfam" id="PF03186">
    <property type="entry name" value="CobD_Cbib"/>
    <property type="match status" value="1"/>
</dbReference>
<evidence type="ECO:0000256" key="1">
    <source>
        <dbReference type="ARBA" id="ARBA00004651"/>
    </source>
</evidence>
<keyword evidence="9" id="KW-0436">Ligase</keyword>
<sequence>MALLASTTIASKMLYDSVEDIIKNPHHIKYLVSRDTEELSPSDINKAGIETYAENLSDGVIAPIFYLILFGLEGAFIYKAINTLDSMVGYHNKRYENFGKVSAIVDDVVNYIPARITAILIAILMGSKEALFSFYKYGKKHNSPNAGHPISAMALAIGVKLGGDTPYFGKIKKKAHFGNGKKEILTKDIQKALSFQWRLDILLIIFLGTLICI</sequence>
<dbReference type="GO" id="GO:0009236">
    <property type="term" value="P:cobalamin biosynthetic process"/>
    <property type="evidence" value="ECO:0007669"/>
    <property type="project" value="UniProtKB-UniPathway"/>
</dbReference>
<dbReference type="InterPro" id="IPR004485">
    <property type="entry name" value="Cobalamin_biosynth_CobD/CbiB"/>
</dbReference>